<feature type="chain" id="PRO_5046925141" description="Preproghrelin 1" evidence="2">
    <location>
        <begin position="25"/>
        <end position="122"/>
    </location>
</feature>
<dbReference type="Ensembl" id="ENSGMOT00000057101.1">
    <property type="protein sequence ID" value="ENSGMOP00000039674.1"/>
    <property type="gene ID" value="ENSGMOG00000007658.2"/>
</dbReference>
<proteinExistence type="predicted"/>
<name>A0A8C5B3N9_GADMO</name>
<reference evidence="3" key="1">
    <citation type="submission" date="2025-08" db="UniProtKB">
        <authorList>
            <consortium name="Ensembl"/>
        </authorList>
    </citation>
    <scope>IDENTIFICATION</scope>
</reference>
<dbReference type="Proteomes" id="UP000694546">
    <property type="component" value="Chromosome 13"/>
</dbReference>
<accession>A0A8C5B3N9</accession>
<evidence type="ECO:0000313" key="3">
    <source>
        <dbReference type="Ensembl" id="ENSGMOP00000039674.1"/>
    </source>
</evidence>
<gene>
    <name evidence="3" type="primary">ghrl</name>
</gene>
<protein>
    <recommendedName>
        <fullName evidence="5">Preproghrelin 1</fullName>
    </recommendedName>
</protein>
<evidence type="ECO:0008006" key="5">
    <source>
        <dbReference type="Google" id="ProtNLM"/>
    </source>
</evidence>
<sequence>MKPEAVSVILLLCSLAFCCQPSRAGVTFLSPAHKPLDKGKPRVGRQVMELAPPLHDRSYATVGDDSSQRPLLPSDPVSHLSSPQQVAAPFEVGLTLHEEEFQVYQALHQLLQNIMGDPDATE</sequence>
<reference evidence="3" key="2">
    <citation type="submission" date="2025-09" db="UniProtKB">
        <authorList>
            <consortium name="Ensembl"/>
        </authorList>
    </citation>
    <scope>IDENTIFICATION</scope>
</reference>
<organism evidence="3 4">
    <name type="scientific">Gadus morhua</name>
    <name type="common">Atlantic cod</name>
    <dbReference type="NCBI Taxonomy" id="8049"/>
    <lineage>
        <taxon>Eukaryota</taxon>
        <taxon>Metazoa</taxon>
        <taxon>Chordata</taxon>
        <taxon>Craniata</taxon>
        <taxon>Vertebrata</taxon>
        <taxon>Euteleostomi</taxon>
        <taxon>Actinopterygii</taxon>
        <taxon>Neopterygii</taxon>
        <taxon>Teleostei</taxon>
        <taxon>Neoteleostei</taxon>
        <taxon>Acanthomorphata</taxon>
        <taxon>Zeiogadaria</taxon>
        <taxon>Gadariae</taxon>
        <taxon>Gadiformes</taxon>
        <taxon>Gadoidei</taxon>
        <taxon>Gadidae</taxon>
        <taxon>Gadus</taxon>
    </lineage>
</organism>
<keyword evidence="4" id="KW-1185">Reference proteome</keyword>
<dbReference type="GeneTree" id="ENSGT00530000066343"/>
<evidence type="ECO:0000256" key="2">
    <source>
        <dbReference type="SAM" id="SignalP"/>
    </source>
</evidence>
<dbReference type="AlphaFoldDB" id="A0A8C5B3N9"/>
<evidence type="ECO:0000256" key="1">
    <source>
        <dbReference type="SAM" id="MobiDB-lite"/>
    </source>
</evidence>
<evidence type="ECO:0000313" key="4">
    <source>
        <dbReference type="Proteomes" id="UP000694546"/>
    </source>
</evidence>
<feature type="signal peptide" evidence="2">
    <location>
        <begin position="1"/>
        <end position="24"/>
    </location>
</feature>
<feature type="region of interest" description="Disordered" evidence="1">
    <location>
        <begin position="54"/>
        <end position="83"/>
    </location>
</feature>
<keyword evidence="2" id="KW-0732">Signal</keyword>